<accession>A0A5B7GY15</accession>
<gene>
    <name evidence="2" type="ORF">E2C01_056107</name>
</gene>
<evidence type="ECO:0000256" key="1">
    <source>
        <dbReference type="SAM" id="MobiDB-lite"/>
    </source>
</evidence>
<name>A0A5B7GY15_PORTR</name>
<organism evidence="2 3">
    <name type="scientific">Portunus trituberculatus</name>
    <name type="common">Swimming crab</name>
    <name type="synonym">Neptunus trituberculatus</name>
    <dbReference type="NCBI Taxonomy" id="210409"/>
    <lineage>
        <taxon>Eukaryota</taxon>
        <taxon>Metazoa</taxon>
        <taxon>Ecdysozoa</taxon>
        <taxon>Arthropoda</taxon>
        <taxon>Crustacea</taxon>
        <taxon>Multicrustacea</taxon>
        <taxon>Malacostraca</taxon>
        <taxon>Eumalacostraca</taxon>
        <taxon>Eucarida</taxon>
        <taxon>Decapoda</taxon>
        <taxon>Pleocyemata</taxon>
        <taxon>Brachyura</taxon>
        <taxon>Eubrachyura</taxon>
        <taxon>Portunoidea</taxon>
        <taxon>Portunidae</taxon>
        <taxon>Portuninae</taxon>
        <taxon>Portunus</taxon>
    </lineage>
</organism>
<feature type="region of interest" description="Disordered" evidence="1">
    <location>
        <begin position="1"/>
        <end position="39"/>
    </location>
</feature>
<sequence>MFIKSEYDSGGGKVQAREGHLSMPSFTRTPSTAAASLPGLEKITHPQSLGTRDSRAHLFILSSLDTDSLTSSFGGEYHATPHRTAPHHTAPHCTALHC</sequence>
<reference evidence="2 3" key="1">
    <citation type="submission" date="2019-05" db="EMBL/GenBank/DDBJ databases">
        <title>Another draft genome of Portunus trituberculatus and its Hox gene families provides insights of decapod evolution.</title>
        <authorList>
            <person name="Jeong J.-H."/>
            <person name="Song I."/>
            <person name="Kim S."/>
            <person name="Choi T."/>
            <person name="Kim D."/>
            <person name="Ryu S."/>
            <person name="Kim W."/>
        </authorList>
    </citation>
    <scope>NUCLEOTIDE SEQUENCE [LARGE SCALE GENOMIC DNA]</scope>
    <source>
        <tissue evidence="2">Muscle</tissue>
    </source>
</reference>
<evidence type="ECO:0000313" key="3">
    <source>
        <dbReference type="Proteomes" id="UP000324222"/>
    </source>
</evidence>
<protein>
    <submittedName>
        <fullName evidence="2">Uncharacterized protein</fullName>
    </submittedName>
</protein>
<dbReference type="EMBL" id="VSRR010019223">
    <property type="protein sequence ID" value="MPC62027.1"/>
    <property type="molecule type" value="Genomic_DNA"/>
</dbReference>
<feature type="compositionally biased region" description="Polar residues" evidence="1">
    <location>
        <begin position="24"/>
        <end position="34"/>
    </location>
</feature>
<evidence type="ECO:0000313" key="2">
    <source>
        <dbReference type="EMBL" id="MPC62027.1"/>
    </source>
</evidence>
<dbReference type="AlphaFoldDB" id="A0A5B7GY15"/>
<proteinExistence type="predicted"/>
<keyword evidence="3" id="KW-1185">Reference proteome</keyword>
<comment type="caution">
    <text evidence="2">The sequence shown here is derived from an EMBL/GenBank/DDBJ whole genome shotgun (WGS) entry which is preliminary data.</text>
</comment>
<dbReference type="Proteomes" id="UP000324222">
    <property type="component" value="Unassembled WGS sequence"/>
</dbReference>